<evidence type="ECO:0000313" key="1">
    <source>
        <dbReference type="EMBL" id="MCI01885.1"/>
    </source>
</evidence>
<keyword evidence="2" id="KW-1185">Reference proteome</keyword>
<reference evidence="1 2" key="1">
    <citation type="journal article" date="2018" name="Front. Plant Sci.">
        <title>Red Clover (Trifolium pratense) and Zigzag Clover (T. medium) - A Picture of Genomic Similarities and Differences.</title>
        <authorList>
            <person name="Dluhosova J."/>
            <person name="Istvanek J."/>
            <person name="Nedelnik J."/>
            <person name="Repkova J."/>
        </authorList>
    </citation>
    <scope>NUCLEOTIDE SEQUENCE [LARGE SCALE GENOMIC DNA]</scope>
    <source>
        <strain evidence="2">cv. 10/8</strain>
        <tissue evidence="1">Leaf</tissue>
    </source>
</reference>
<organism evidence="1 2">
    <name type="scientific">Trifolium medium</name>
    <dbReference type="NCBI Taxonomy" id="97028"/>
    <lineage>
        <taxon>Eukaryota</taxon>
        <taxon>Viridiplantae</taxon>
        <taxon>Streptophyta</taxon>
        <taxon>Embryophyta</taxon>
        <taxon>Tracheophyta</taxon>
        <taxon>Spermatophyta</taxon>
        <taxon>Magnoliopsida</taxon>
        <taxon>eudicotyledons</taxon>
        <taxon>Gunneridae</taxon>
        <taxon>Pentapetalae</taxon>
        <taxon>rosids</taxon>
        <taxon>fabids</taxon>
        <taxon>Fabales</taxon>
        <taxon>Fabaceae</taxon>
        <taxon>Papilionoideae</taxon>
        <taxon>50 kb inversion clade</taxon>
        <taxon>NPAAA clade</taxon>
        <taxon>Hologalegina</taxon>
        <taxon>IRL clade</taxon>
        <taxon>Trifolieae</taxon>
        <taxon>Trifolium</taxon>
    </lineage>
</organism>
<feature type="non-terminal residue" evidence="1">
    <location>
        <position position="103"/>
    </location>
</feature>
<dbReference type="Proteomes" id="UP000265520">
    <property type="component" value="Unassembled WGS sequence"/>
</dbReference>
<dbReference type="AlphaFoldDB" id="A0A392NTS7"/>
<dbReference type="Gene3D" id="1.25.40.10">
    <property type="entry name" value="Tetratricopeptide repeat domain"/>
    <property type="match status" value="1"/>
</dbReference>
<comment type="caution">
    <text evidence="1">The sequence shown here is derived from an EMBL/GenBank/DDBJ whole genome shotgun (WGS) entry which is preliminary data.</text>
</comment>
<proteinExistence type="predicted"/>
<dbReference type="InterPro" id="IPR011990">
    <property type="entry name" value="TPR-like_helical_dom_sf"/>
</dbReference>
<evidence type="ECO:0000313" key="2">
    <source>
        <dbReference type="Proteomes" id="UP000265520"/>
    </source>
</evidence>
<dbReference type="EMBL" id="LXQA010047456">
    <property type="protein sequence ID" value="MCI01885.1"/>
    <property type="molecule type" value="Genomic_DNA"/>
</dbReference>
<accession>A0A392NTS7</accession>
<gene>
    <name evidence="1" type="ORF">A2U01_0022914</name>
</gene>
<protein>
    <submittedName>
        <fullName evidence="1">Pentatricopeptide repeat-containing protein</fullName>
    </submittedName>
</protein>
<sequence>MRLSKFGKCGTLLSVWMDMQECGYRSDVEVYEYTISGLYIVGQLENAVHVMEEALRKWFCPSRLVCSKLRMFFDRERTLVQAKLRQKSMLAQPCITASSPETL</sequence>
<name>A0A392NTS7_9FABA</name>